<dbReference type="InterPro" id="IPR015943">
    <property type="entry name" value="WD40/YVTN_repeat-like_dom_sf"/>
</dbReference>
<dbReference type="SUPFAM" id="SSF110296">
    <property type="entry name" value="Oligoxyloglucan reducing end-specific cellobiohydrolase"/>
    <property type="match status" value="1"/>
</dbReference>
<evidence type="ECO:0000313" key="3">
    <source>
        <dbReference type="EMBL" id="MBM3222205.1"/>
    </source>
</evidence>
<gene>
    <name evidence="3" type="ORF">FJZ47_00150</name>
</gene>
<name>A0A937VYW6_UNCTE</name>
<evidence type="ECO:0000259" key="2">
    <source>
        <dbReference type="Pfam" id="PF15902"/>
    </source>
</evidence>
<accession>A0A937VYW6</accession>
<protein>
    <recommendedName>
        <fullName evidence="2">Sortilin N-terminal domain-containing protein</fullName>
    </recommendedName>
</protein>
<reference evidence="3" key="1">
    <citation type="submission" date="2019-03" db="EMBL/GenBank/DDBJ databases">
        <title>Lake Tanganyika Metagenome-Assembled Genomes (MAGs).</title>
        <authorList>
            <person name="Tran P."/>
        </authorList>
    </citation>
    <scope>NUCLEOTIDE SEQUENCE</scope>
    <source>
        <strain evidence="3">K_DeepCast_65m_m2_066</strain>
    </source>
</reference>
<evidence type="ECO:0000313" key="4">
    <source>
        <dbReference type="Proteomes" id="UP000712673"/>
    </source>
</evidence>
<dbReference type="CDD" id="cd15482">
    <property type="entry name" value="Sialidase_non-viral"/>
    <property type="match status" value="1"/>
</dbReference>
<dbReference type="PANTHER" id="PTHR43739:SF5">
    <property type="entry name" value="EXO-ALPHA-SIALIDASE"/>
    <property type="match status" value="1"/>
</dbReference>
<comment type="caution">
    <text evidence="3">The sequence shown here is derived from an EMBL/GenBank/DDBJ whole genome shotgun (WGS) entry which is preliminary data.</text>
</comment>
<dbReference type="Proteomes" id="UP000712673">
    <property type="component" value="Unassembled WGS sequence"/>
</dbReference>
<proteinExistence type="predicted"/>
<dbReference type="Gene3D" id="2.130.10.10">
    <property type="entry name" value="YVTN repeat-like/Quinoprotein amine dehydrogenase"/>
    <property type="match status" value="1"/>
</dbReference>
<dbReference type="InterPro" id="IPR031778">
    <property type="entry name" value="Sortilin_N"/>
</dbReference>
<dbReference type="GO" id="GO:0010411">
    <property type="term" value="P:xyloglucan metabolic process"/>
    <property type="evidence" value="ECO:0007669"/>
    <property type="project" value="TreeGrafter"/>
</dbReference>
<feature type="domain" description="Sortilin N-terminal" evidence="2">
    <location>
        <begin position="69"/>
        <end position="175"/>
    </location>
</feature>
<dbReference type="Pfam" id="PF15902">
    <property type="entry name" value="Sortilin-Vps10"/>
    <property type="match status" value="1"/>
</dbReference>
<sequence length="353" mass="38218">MTTYVYAGAADWGGKDPAKCNRGLYRLATDTGTWTSLEQGLPEEVEARCITLHPTQPGVVFAGTQAGPYRSTDAGDTWAPMNFPADEPVVWSFEIHPADPRVMYAGTQDMAIYRSEDSGGHWRRLTVPTSPDGLCVMGFPTRMIRLAIDPTNPDELYAGVEVGGLVRSLDGGATWTDCNAPLLELAAQERYTQKHGPRRASEGMMDTHALAISAAQSGTVFLANRLGLFRSDDRGESWYDMDIGRFSPLTYARDVKVFPHNAHTLLGAFSIAAVSDAGSLYRSADLGATWSRFDHDVSINSTLMIIAASPQSPERVYCAARRGQVFGTEDGGKSWCTCSLPAGVEGIYALSCV</sequence>
<dbReference type="PANTHER" id="PTHR43739">
    <property type="entry name" value="XYLOGLUCANASE (EUROFUNG)"/>
    <property type="match status" value="1"/>
</dbReference>
<dbReference type="InterPro" id="IPR052025">
    <property type="entry name" value="Xyloglucanase_GH74"/>
</dbReference>
<dbReference type="EMBL" id="VGLS01000002">
    <property type="protein sequence ID" value="MBM3222205.1"/>
    <property type="molecule type" value="Genomic_DNA"/>
</dbReference>
<dbReference type="AlphaFoldDB" id="A0A937VYW6"/>
<evidence type="ECO:0000256" key="1">
    <source>
        <dbReference type="ARBA" id="ARBA00022737"/>
    </source>
</evidence>
<organism evidence="3 4">
    <name type="scientific">Tectimicrobiota bacterium</name>
    <dbReference type="NCBI Taxonomy" id="2528274"/>
    <lineage>
        <taxon>Bacteria</taxon>
        <taxon>Pseudomonadati</taxon>
        <taxon>Nitrospinota/Tectimicrobiota group</taxon>
        <taxon>Candidatus Tectimicrobiota</taxon>
    </lineage>
</organism>
<keyword evidence="1" id="KW-0677">Repeat</keyword>